<dbReference type="Pfam" id="PF12833">
    <property type="entry name" value="HTH_18"/>
    <property type="match status" value="1"/>
</dbReference>
<reference evidence="7" key="1">
    <citation type="submission" date="2016-11" db="EMBL/GenBank/DDBJ databases">
        <authorList>
            <person name="Varghese N."/>
            <person name="Submissions S."/>
        </authorList>
    </citation>
    <scope>NUCLEOTIDE SEQUENCE [LARGE SCALE GENOMIC DNA]</scope>
    <source>
        <strain evidence="7">DSM 16990</strain>
    </source>
</reference>
<dbReference type="Pfam" id="PF02311">
    <property type="entry name" value="AraC_binding"/>
    <property type="match status" value="1"/>
</dbReference>
<dbReference type="InterPro" id="IPR014710">
    <property type="entry name" value="RmlC-like_jellyroll"/>
</dbReference>
<dbReference type="PANTHER" id="PTHR43280">
    <property type="entry name" value="ARAC-FAMILY TRANSCRIPTIONAL REGULATOR"/>
    <property type="match status" value="1"/>
</dbReference>
<dbReference type="InterPro" id="IPR009057">
    <property type="entry name" value="Homeodomain-like_sf"/>
</dbReference>
<proteinExistence type="predicted"/>
<dbReference type="InterPro" id="IPR003313">
    <property type="entry name" value="AraC-bd"/>
</dbReference>
<dbReference type="Gene3D" id="1.10.10.60">
    <property type="entry name" value="Homeodomain-like"/>
    <property type="match status" value="2"/>
</dbReference>
<dbReference type="EMBL" id="FQUQ01000005">
    <property type="protein sequence ID" value="SHG46860.1"/>
    <property type="molecule type" value="Genomic_DNA"/>
</dbReference>
<protein>
    <submittedName>
        <fullName evidence="6">Transcriptional regulator, AraC family</fullName>
    </submittedName>
</protein>
<dbReference type="Gene3D" id="2.60.120.10">
    <property type="entry name" value="Jelly Rolls"/>
    <property type="match status" value="1"/>
</dbReference>
<dbReference type="SUPFAM" id="SSF51215">
    <property type="entry name" value="Regulatory protein AraC"/>
    <property type="match status" value="1"/>
</dbReference>
<dbReference type="AlphaFoldDB" id="A0A1M5K2R3"/>
<evidence type="ECO:0000313" key="7">
    <source>
        <dbReference type="Proteomes" id="UP000184287"/>
    </source>
</evidence>
<dbReference type="SUPFAM" id="SSF46689">
    <property type="entry name" value="Homeodomain-like"/>
    <property type="match status" value="1"/>
</dbReference>
<dbReference type="PROSITE" id="PS00041">
    <property type="entry name" value="HTH_ARAC_FAMILY_1"/>
    <property type="match status" value="1"/>
</dbReference>
<accession>A0A1M5K2R3</accession>
<feature type="region of interest" description="Disordered" evidence="4">
    <location>
        <begin position="274"/>
        <end position="310"/>
    </location>
</feature>
<keyword evidence="1" id="KW-0805">Transcription regulation</keyword>
<name>A0A1M5K2R3_9SPHI</name>
<dbReference type="STRING" id="288992.SAMN04488522_105595"/>
<dbReference type="InterPro" id="IPR037923">
    <property type="entry name" value="HTH-like"/>
</dbReference>
<gene>
    <name evidence="6" type="ORF">SAMN04488522_105595</name>
</gene>
<dbReference type="PROSITE" id="PS01124">
    <property type="entry name" value="HTH_ARAC_FAMILY_2"/>
    <property type="match status" value="1"/>
</dbReference>
<keyword evidence="2" id="KW-0238">DNA-binding</keyword>
<dbReference type="GO" id="GO:0043565">
    <property type="term" value="F:sequence-specific DNA binding"/>
    <property type="evidence" value="ECO:0007669"/>
    <property type="project" value="InterPro"/>
</dbReference>
<feature type="domain" description="HTH araC/xylS-type" evidence="5">
    <location>
        <begin position="186"/>
        <end position="286"/>
    </location>
</feature>
<evidence type="ECO:0000313" key="6">
    <source>
        <dbReference type="EMBL" id="SHG46860.1"/>
    </source>
</evidence>
<evidence type="ECO:0000256" key="2">
    <source>
        <dbReference type="ARBA" id="ARBA00023125"/>
    </source>
</evidence>
<dbReference type="InterPro" id="IPR018060">
    <property type="entry name" value="HTH_AraC"/>
</dbReference>
<organism evidence="6 7">
    <name type="scientific">Pedobacter caeni</name>
    <dbReference type="NCBI Taxonomy" id="288992"/>
    <lineage>
        <taxon>Bacteria</taxon>
        <taxon>Pseudomonadati</taxon>
        <taxon>Bacteroidota</taxon>
        <taxon>Sphingobacteriia</taxon>
        <taxon>Sphingobacteriales</taxon>
        <taxon>Sphingobacteriaceae</taxon>
        <taxon>Pedobacter</taxon>
    </lineage>
</organism>
<dbReference type="GO" id="GO:0003700">
    <property type="term" value="F:DNA-binding transcription factor activity"/>
    <property type="evidence" value="ECO:0007669"/>
    <property type="project" value="InterPro"/>
</dbReference>
<evidence type="ECO:0000256" key="4">
    <source>
        <dbReference type="SAM" id="MobiDB-lite"/>
    </source>
</evidence>
<dbReference type="Proteomes" id="UP000184287">
    <property type="component" value="Unassembled WGS sequence"/>
</dbReference>
<sequence length="310" mass="36489">MFSIIRYFCRMIKENLHEPFSITFKKIGECLKDDHQHSFFELIYVISGTGLQTINKNNFAYYPGQLFLITPEDSHSLDVESTTEFFFLRFNDIYIKNNSLLAENVKRLEYILHNANHQPGCILKNKTDKVLVGAMVTAIEQEFLNKDLYNKELIQQLINTLIIIVARNIAKYLPEQVNVRNEEKAMDILQYIQTNIYEPDKLKAERISRNFGISNAYLGRYFKKHADETMQQYITNYKIKLIEHRLQFSDKRINEIAYEFGFTDESHLNKYFRKQKEESPKEYRKRTKLSVAAENTSGNNPGLKEHQASP</sequence>
<evidence type="ECO:0000259" key="5">
    <source>
        <dbReference type="PROSITE" id="PS01124"/>
    </source>
</evidence>
<dbReference type="InterPro" id="IPR018062">
    <property type="entry name" value="HTH_AraC-typ_CS"/>
</dbReference>
<evidence type="ECO:0000256" key="3">
    <source>
        <dbReference type="ARBA" id="ARBA00023163"/>
    </source>
</evidence>
<evidence type="ECO:0000256" key="1">
    <source>
        <dbReference type="ARBA" id="ARBA00023015"/>
    </source>
</evidence>
<keyword evidence="3" id="KW-0804">Transcription</keyword>
<dbReference type="PANTHER" id="PTHR43280:SF2">
    <property type="entry name" value="HTH-TYPE TRANSCRIPTIONAL REGULATOR EXSA"/>
    <property type="match status" value="1"/>
</dbReference>
<dbReference type="SMART" id="SM00342">
    <property type="entry name" value="HTH_ARAC"/>
    <property type="match status" value="1"/>
</dbReference>
<keyword evidence="7" id="KW-1185">Reference proteome</keyword>